<dbReference type="Gene3D" id="3.30.70.20">
    <property type="match status" value="1"/>
</dbReference>
<protein>
    <submittedName>
        <fullName evidence="6">Iron-sulfur cluster-binding protein</fullName>
    </submittedName>
</protein>
<dbReference type="RefSeq" id="WP_122031608.1">
    <property type="nucleotide sequence ID" value="NZ_LS483254.1"/>
</dbReference>
<name>A0A2X3L324_9BACT</name>
<evidence type="ECO:0000256" key="3">
    <source>
        <dbReference type="ARBA" id="ARBA00023004"/>
    </source>
</evidence>
<evidence type="ECO:0000256" key="4">
    <source>
        <dbReference type="ARBA" id="ARBA00023014"/>
    </source>
</evidence>
<evidence type="ECO:0000256" key="1">
    <source>
        <dbReference type="ARBA" id="ARBA00022485"/>
    </source>
</evidence>
<keyword evidence="4" id="KW-0411">Iron-sulfur</keyword>
<sequence>MIPTPVAVKAVRTYDEAEIRSAVEAALAAIGGVDDLLRPDSRAFVKINHLSPPSPPERGIVTHPTFTGAVLAVVRDYTPHITVGDDLHPSTPDGFEISGYRALAERLGVRLVNLREEGFTRVECAGVVLKEVYLARAVREADVIIDLPKLKTHSLTLFTGAVKNMYGVIPGGLRTAFHGQHKDPTEFSQLLVDIFAAAQPQLTIMDGIVAMAGAGPANGTLRELGVILASRDAVAVDAVASRIIGLDPLAVRTTRYAQERGLGARDVEIVGEPIATVSVADFALPPIPAGEIVGWAPRFLTQFVTRQLAVRPQIVRRNCVGCGACARICPTGAATVTMGKAHINREICIRCMCCHEVCRFDAIALQRSPLGRALHPFARARRRRR</sequence>
<gene>
    <name evidence="6" type="ORF">BARAN1_1188</name>
</gene>
<dbReference type="InterPro" id="IPR017896">
    <property type="entry name" value="4Fe4S_Fe-S-bd"/>
</dbReference>
<reference evidence="7" key="1">
    <citation type="submission" date="2018-05" db="EMBL/GenBank/DDBJ databases">
        <authorList>
            <person name="Hao L."/>
        </authorList>
    </citation>
    <scope>NUCLEOTIDE SEQUENCE [LARGE SCALE GENOMIC DNA]</scope>
</reference>
<proteinExistence type="predicted"/>
<dbReference type="InterPro" id="IPR017900">
    <property type="entry name" value="4Fe4S_Fe_S_CS"/>
</dbReference>
<dbReference type="InterPro" id="IPR007160">
    <property type="entry name" value="DUF362"/>
</dbReference>
<organism evidence="6 7">
    <name type="scientific">Candidatus Bipolaricaulis anaerobius</name>
    <dbReference type="NCBI Taxonomy" id="2026885"/>
    <lineage>
        <taxon>Bacteria</taxon>
        <taxon>Candidatus Bipolaricaulota</taxon>
        <taxon>Candidatus Bipolaricaulia</taxon>
        <taxon>Candidatus Bipolaricaulales</taxon>
        <taxon>Candidatus Bipolaricaulaceae</taxon>
        <taxon>Candidatus Bipolaricaulis</taxon>
    </lineage>
</organism>
<dbReference type="PANTHER" id="PTHR43687">
    <property type="entry name" value="ADENYLYLSULFATE REDUCTASE, BETA SUBUNIT"/>
    <property type="match status" value="1"/>
</dbReference>
<dbReference type="Pfam" id="PF00037">
    <property type="entry name" value="Fer4"/>
    <property type="match status" value="1"/>
</dbReference>
<dbReference type="KEGG" id="bana:BARAN1_1188"/>
<feature type="domain" description="4Fe-4S ferredoxin-type" evidence="5">
    <location>
        <begin position="340"/>
        <end position="368"/>
    </location>
</feature>
<evidence type="ECO:0000259" key="5">
    <source>
        <dbReference type="PROSITE" id="PS51379"/>
    </source>
</evidence>
<dbReference type="PROSITE" id="PS00198">
    <property type="entry name" value="4FE4S_FER_1"/>
    <property type="match status" value="1"/>
</dbReference>
<dbReference type="PROSITE" id="PS51379">
    <property type="entry name" value="4FE4S_FER_2"/>
    <property type="match status" value="2"/>
</dbReference>
<dbReference type="Proteomes" id="UP000249818">
    <property type="component" value="Chromosome BARAN1"/>
</dbReference>
<accession>A0A2X3L324</accession>
<dbReference type="EMBL" id="LS483254">
    <property type="protein sequence ID" value="SQD93210.1"/>
    <property type="molecule type" value="Genomic_DNA"/>
</dbReference>
<dbReference type="Pfam" id="PF04015">
    <property type="entry name" value="DUF362"/>
    <property type="match status" value="1"/>
</dbReference>
<evidence type="ECO:0000256" key="2">
    <source>
        <dbReference type="ARBA" id="ARBA00022723"/>
    </source>
</evidence>
<keyword evidence="3" id="KW-0408">Iron</keyword>
<feature type="domain" description="4Fe-4S ferredoxin-type" evidence="5">
    <location>
        <begin position="310"/>
        <end position="339"/>
    </location>
</feature>
<keyword evidence="1" id="KW-0004">4Fe-4S</keyword>
<dbReference type="AlphaFoldDB" id="A0A2X3L324"/>
<dbReference type="InterPro" id="IPR050572">
    <property type="entry name" value="Fe-S_Ferredoxin"/>
</dbReference>
<dbReference type="OrthoDB" id="9807879at2"/>
<evidence type="ECO:0000313" key="6">
    <source>
        <dbReference type="EMBL" id="SQD93210.1"/>
    </source>
</evidence>
<dbReference type="GO" id="GO:0051539">
    <property type="term" value="F:4 iron, 4 sulfur cluster binding"/>
    <property type="evidence" value="ECO:0007669"/>
    <property type="project" value="UniProtKB-KW"/>
</dbReference>
<evidence type="ECO:0000313" key="7">
    <source>
        <dbReference type="Proteomes" id="UP000249818"/>
    </source>
</evidence>
<keyword evidence="7" id="KW-1185">Reference proteome</keyword>
<dbReference type="SUPFAM" id="SSF54862">
    <property type="entry name" value="4Fe-4S ferredoxins"/>
    <property type="match status" value="1"/>
</dbReference>
<keyword evidence="2" id="KW-0479">Metal-binding</keyword>
<dbReference type="GO" id="GO:0046872">
    <property type="term" value="F:metal ion binding"/>
    <property type="evidence" value="ECO:0007669"/>
    <property type="project" value="UniProtKB-KW"/>
</dbReference>
<dbReference type="PANTHER" id="PTHR43687:SF5">
    <property type="entry name" value="4FE-4S FERREDOXIN-TYPE DOMAIN-CONTAINING PROTEIN"/>
    <property type="match status" value="1"/>
</dbReference>